<dbReference type="EMBL" id="CM037157">
    <property type="protein sequence ID" value="KAH7849949.1"/>
    <property type="molecule type" value="Genomic_DNA"/>
</dbReference>
<sequence length="370" mass="41868">MGQWSDLPEQFLEAIEERIVLYVDKVRLRSVCASWMYSTLPKLPHQKLHQSPCLLLPYSTCNNSVHTACGLFSPLDKKFYHLDLPELESKMFKGSSHGWVVTSDYSSSLCLLNPLTRAQLKLPLTSYFLDTGHYDKIIFSTSPANDDEYVTVAVNGKYEELKYCRKGYTKWVHLHDESWLGFVDVIFFKGKLYALDQYGGLFTGEIGAPSIMEVERDGPFTATPRHYLVECSGGLLMVDRIFCLDNSEDKNNIRSYVNVRTCGFKVYKLDVSCKSWVRVRDLGGDSLFLGKNLSSLISSGDFPGYKGNRIYFADDNPFILDQAESEAINSDMGIYSLDDGLIESLHVPGYEDGAKNLCWPTPIWVLPKAK</sequence>
<protein>
    <submittedName>
        <fullName evidence="1">Uncharacterized protein</fullName>
    </submittedName>
</protein>
<organism evidence="1 2">
    <name type="scientific">Vaccinium darrowii</name>
    <dbReference type="NCBI Taxonomy" id="229202"/>
    <lineage>
        <taxon>Eukaryota</taxon>
        <taxon>Viridiplantae</taxon>
        <taxon>Streptophyta</taxon>
        <taxon>Embryophyta</taxon>
        <taxon>Tracheophyta</taxon>
        <taxon>Spermatophyta</taxon>
        <taxon>Magnoliopsida</taxon>
        <taxon>eudicotyledons</taxon>
        <taxon>Gunneridae</taxon>
        <taxon>Pentapetalae</taxon>
        <taxon>asterids</taxon>
        <taxon>Ericales</taxon>
        <taxon>Ericaceae</taxon>
        <taxon>Vaccinioideae</taxon>
        <taxon>Vaccinieae</taxon>
        <taxon>Vaccinium</taxon>
    </lineage>
</organism>
<name>A0ACB7YAG7_9ERIC</name>
<dbReference type="Proteomes" id="UP000828048">
    <property type="component" value="Chromosome 7"/>
</dbReference>
<accession>A0ACB7YAG7</accession>
<reference evidence="1 2" key="1">
    <citation type="journal article" date="2021" name="Hortic Res">
        <title>High-quality reference genome and annotation aids understanding of berry development for evergreen blueberry (Vaccinium darrowii).</title>
        <authorList>
            <person name="Yu J."/>
            <person name="Hulse-Kemp A.M."/>
            <person name="Babiker E."/>
            <person name="Staton M."/>
        </authorList>
    </citation>
    <scope>NUCLEOTIDE SEQUENCE [LARGE SCALE GENOMIC DNA]</scope>
    <source>
        <strain evidence="2">cv. NJ 8807/NJ 8810</strain>
        <tissue evidence="1">Young leaf</tissue>
    </source>
</reference>
<keyword evidence="2" id="KW-1185">Reference proteome</keyword>
<evidence type="ECO:0000313" key="2">
    <source>
        <dbReference type="Proteomes" id="UP000828048"/>
    </source>
</evidence>
<gene>
    <name evidence="1" type="ORF">Vadar_025465</name>
</gene>
<evidence type="ECO:0000313" key="1">
    <source>
        <dbReference type="EMBL" id="KAH7849949.1"/>
    </source>
</evidence>
<comment type="caution">
    <text evidence="1">The sequence shown here is derived from an EMBL/GenBank/DDBJ whole genome shotgun (WGS) entry which is preliminary data.</text>
</comment>
<proteinExistence type="predicted"/>